<dbReference type="PATRIC" id="fig|1423740.3.peg.2327"/>
<dbReference type="AlphaFoldDB" id="A0A0R1TGR3"/>
<proteinExistence type="predicted"/>
<organism evidence="1 2">
    <name type="scientific">Ligilactobacillus equi DSM 15833 = JCM 10991</name>
    <dbReference type="NCBI Taxonomy" id="1423740"/>
    <lineage>
        <taxon>Bacteria</taxon>
        <taxon>Bacillati</taxon>
        <taxon>Bacillota</taxon>
        <taxon>Bacilli</taxon>
        <taxon>Lactobacillales</taxon>
        <taxon>Lactobacillaceae</taxon>
        <taxon>Ligilactobacillus</taxon>
    </lineage>
</organism>
<dbReference type="RefSeq" id="WP_023858730.1">
    <property type="nucleotide sequence ID" value="NZ_AZFH01000057.1"/>
</dbReference>
<reference evidence="1 2" key="1">
    <citation type="journal article" date="2015" name="Genome Announc.">
        <title>Expanding the biotechnology potential of lactobacilli through comparative genomics of 213 strains and associated genera.</title>
        <authorList>
            <person name="Sun Z."/>
            <person name="Harris H.M."/>
            <person name="McCann A."/>
            <person name="Guo C."/>
            <person name="Argimon S."/>
            <person name="Zhang W."/>
            <person name="Yang X."/>
            <person name="Jeffery I.B."/>
            <person name="Cooney J.C."/>
            <person name="Kagawa T.F."/>
            <person name="Liu W."/>
            <person name="Song Y."/>
            <person name="Salvetti E."/>
            <person name="Wrobel A."/>
            <person name="Rasinkangas P."/>
            <person name="Parkhill J."/>
            <person name="Rea M.C."/>
            <person name="O'Sullivan O."/>
            <person name="Ritari J."/>
            <person name="Douillard F.P."/>
            <person name="Paul Ross R."/>
            <person name="Yang R."/>
            <person name="Briner A.E."/>
            <person name="Felis G.E."/>
            <person name="de Vos W.M."/>
            <person name="Barrangou R."/>
            <person name="Klaenhammer T.R."/>
            <person name="Caufield P.W."/>
            <person name="Cui Y."/>
            <person name="Zhang H."/>
            <person name="O'Toole P.W."/>
        </authorList>
    </citation>
    <scope>NUCLEOTIDE SEQUENCE [LARGE SCALE GENOMIC DNA]</scope>
    <source>
        <strain evidence="1 2">DSM 15833</strain>
    </source>
</reference>
<accession>A0A0R1TGR3</accession>
<dbReference type="EMBL" id="AZFH01000057">
    <property type="protein sequence ID" value="KRL80495.1"/>
    <property type="molecule type" value="Genomic_DNA"/>
</dbReference>
<evidence type="ECO:0000313" key="1">
    <source>
        <dbReference type="EMBL" id="KRL80495.1"/>
    </source>
</evidence>
<dbReference type="Proteomes" id="UP000051048">
    <property type="component" value="Unassembled WGS sequence"/>
</dbReference>
<protein>
    <submittedName>
        <fullName evidence="1">Uncharacterized protein</fullName>
    </submittedName>
</protein>
<gene>
    <name evidence="1" type="ORF">FC36_GL002143</name>
</gene>
<dbReference type="OrthoDB" id="2323364at2"/>
<name>A0A0R1TGR3_9LACO</name>
<evidence type="ECO:0000313" key="2">
    <source>
        <dbReference type="Proteomes" id="UP000051048"/>
    </source>
</evidence>
<comment type="caution">
    <text evidence="1">The sequence shown here is derived from an EMBL/GenBank/DDBJ whole genome shotgun (WGS) entry which is preliminary data.</text>
</comment>
<dbReference type="STRING" id="1423740.FC36_GL002143"/>
<sequence>MVKVILVMHDLENDDYYKMNKTSFESMPQVGQYIYNNDGLAYIVEEIVYFAGYVSSKGAIATLTVHPADENEPASYLYGLNIERDLDD</sequence>